<keyword evidence="2" id="KW-1185">Reference proteome</keyword>
<dbReference type="KEGG" id="ptp:RCA23_c16170"/>
<dbReference type="RefSeq" id="WP_044049912.1">
    <property type="nucleotide sequence ID" value="NZ_CP003984.1"/>
</dbReference>
<reference evidence="1 2" key="1">
    <citation type="journal article" date="2014" name="ISME J.">
        <title>Adaptation of an abundant Roseobacter RCA organism to pelagic systems revealed by genomic and transcriptomic analyses.</title>
        <authorList>
            <person name="Voget S."/>
            <person name="Wemheuer B."/>
            <person name="Brinkhoff T."/>
            <person name="Vollmers J."/>
            <person name="Dietrich S."/>
            <person name="Giebel H.A."/>
            <person name="Beardsley C."/>
            <person name="Sardemann C."/>
            <person name="Bakenhus I."/>
            <person name="Billerbeck S."/>
            <person name="Daniel R."/>
            <person name="Simon M."/>
        </authorList>
    </citation>
    <scope>NUCLEOTIDE SEQUENCE [LARGE SCALE GENOMIC DNA]</scope>
    <source>
        <strain evidence="1 2">RCA23</strain>
    </source>
</reference>
<dbReference type="Gene3D" id="3.40.50.300">
    <property type="entry name" value="P-loop containing nucleotide triphosphate hydrolases"/>
    <property type="match status" value="1"/>
</dbReference>
<accession>A0AAN0RJB6</accession>
<proteinExistence type="predicted"/>
<dbReference type="InterPro" id="IPR027417">
    <property type="entry name" value="P-loop_NTPase"/>
</dbReference>
<gene>
    <name evidence="1" type="ORF">RCA23_c16170</name>
</gene>
<name>A0AAN0RJB6_9RHOB</name>
<dbReference type="Proteomes" id="UP000028680">
    <property type="component" value="Chromosome"/>
</dbReference>
<dbReference type="SUPFAM" id="SSF52540">
    <property type="entry name" value="P-loop containing nucleoside triphosphate hydrolases"/>
    <property type="match status" value="1"/>
</dbReference>
<organism evidence="1 2">
    <name type="scientific">Planktomarina temperata RCA23</name>
    <dbReference type="NCBI Taxonomy" id="666509"/>
    <lineage>
        <taxon>Bacteria</taxon>
        <taxon>Pseudomonadati</taxon>
        <taxon>Pseudomonadota</taxon>
        <taxon>Alphaproteobacteria</taxon>
        <taxon>Rhodobacterales</taxon>
        <taxon>Paracoccaceae</taxon>
        <taxon>Planktomarina</taxon>
    </lineage>
</organism>
<dbReference type="EMBL" id="CP003984">
    <property type="protein sequence ID" value="AII87154.1"/>
    <property type="molecule type" value="Genomic_DNA"/>
</dbReference>
<dbReference type="GeneID" id="93368804"/>
<evidence type="ECO:0000313" key="1">
    <source>
        <dbReference type="EMBL" id="AII87154.1"/>
    </source>
</evidence>
<sequence length="198" mass="22556">MLIFSRYNLVLLAVPKTGSTALEVALGQEADGRFGNPPEMKHLPLYRYNRFVRPLLQLTTGQDPETFALIREPISWLRSWYRYRARNSMALLPTSTCHISFDQFVREAMSDDPPPFAQVGCQTRFLSPGGSGGPITHLFQYEQMDLACKFLENRLELELDLPWLNQAAIGPAPLDPDLEAQYRKIHAGEFQLWQDASI</sequence>
<evidence type="ECO:0008006" key="3">
    <source>
        <dbReference type="Google" id="ProtNLM"/>
    </source>
</evidence>
<protein>
    <recommendedName>
        <fullName evidence="3">Gamma-glutamyl kinase</fullName>
    </recommendedName>
</protein>
<dbReference type="AlphaFoldDB" id="A0AAN0RJB6"/>
<evidence type="ECO:0000313" key="2">
    <source>
        <dbReference type="Proteomes" id="UP000028680"/>
    </source>
</evidence>